<feature type="compositionally biased region" description="Polar residues" evidence="1">
    <location>
        <begin position="631"/>
        <end position="643"/>
    </location>
</feature>
<feature type="region of interest" description="Disordered" evidence="1">
    <location>
        <begin position="590"/>
        <end position="675"/>
    </location>
</feature>
<evidence type="ECO:0000256" key="1">
    <source>
        <dbReference type="SAM" id="MobiDB-lite"/>
    </source>
</evidence>
<dbReference type="Proteomes" id="UP000317650">
    <property type="component" value="Chromosome 2"/>
</dbReference>
<proteinExistence type="predicted"/>
<dbReference type="InterPro" id="IPR039319">
    <property type="entry name" value="ELF3-like"/>
</dbReference>
<name>A0A4S8I9K4_MUSBA</name>
<dbReference type="AlphaFoldDB" id="A0A4S8I9K4"/>
<comment type="caution">
    <text evidence="2">The sequence shown here is derived from an EMBL/GenBank/DDBJ whole genome shotgun (WGS) entry which is preliminary data.</text>
</comment>
<reference evidence="2 3" key="1">
    <citation type="journal article" date="2019" name="Nat. Plants">
        <title>Genome sequencing of Musa balbisiana reveals subgenome evolution and function divergence in polyploid bananas.</title>
        <authorList>
            <person name="Yao X."/>
        </authorList>
    </citation>
    <scope>NUCLEOTIDE SEQUENCE [LARGE SCALE GENOMIC DNA]</scope>
    <source>
        <strain evidence="3">cv. DH-PKW</strain>
        <tissue evidence="2">Leaves</tissue>
    </source>
</reference>
<evidence type="ECO:0000313" key="3">
    <source>
        <dbReference type="Proteomes" id="UP000317650"/>
    </source>
</evidence>
<sequence length="709" mass="78275">MALYEQLSVPSQRLSRPSSALQLPYRNTCMLVPSDSSSQGCGHEIDVLYPFCMPRHMPVYSSERVDSQSSNEIDGPLRAAQRSFAEVKSAVFCSVAALSEYLHGCGHEIDVLYPFCMPRHMPVYSSERVDSQSSNEIDGPLRAAQRSFAEVKSAVFCSVAALSEYLHGCGHEIDVLYPFCMPRHMPVYSSERVDSQSSNEIDGPLRAAQRSFAEVKSAVFCSVAALSEYLHGCGHEIDVLYPFCMPRHMPVYSSERVDSQSSNEIDGPLRAAQRSFAEVKSAVFCSVAALSEYLHGCGHEIDVLYPFCMPRHMPVYSSERVDSQSSNEIDGPLRAAQRSFAEVKSAVFCSVAALSEYLHGCGHEIDVLYPFCMPRHMPVYSSERVDSQSSNEIDGPLRAAQRSFAEVKSAVFCSVAALSEYLHGCDHEIDVLYPFCMPHHMPVYSSERVDSQSSNGIYHNSLLEERSLKHGNSRNLNVTGSVAQCSPLQRYKSKCFYENKLDDVDDFRVPTFNLSEAAICSEKDTPVMGPTDTANKKSRNFGGSEKMKQPEESLVIAQPRERSPTARVPVPVRPIVSKVVDSAILRHVEKSPCGDTGSCREPYGNDDLSGPRTSNVENGDASQKRHRTPNDVDNCNLENSVKENGSLGVGDAERKDETSETSMDDSLSSLEISPDDVVGIVGPKHFLESQKSYCQISSENPLEDSTARL</sequence>
<dbReference type="GO" id="GO:2000028">
    <property type="term" value="P:regulation of photoperiodism, flowering"/>
    <property type="evidence" value="ECO:0007669"/>
    <property type="project" value="InterPro"/>
</dbReference>
<accession>A0A4S8I9K4</accession>
<dbReference type="STRING" id="52838.A0A4S8I9K4"/>
<feature type="compositionally biased region" description="Polar residues" evidence="1">
    <location>
        <begin position="611"/>
        <end position="621"/>
    </location>
</feature>
<organism evidence="2 3">
    <name type="scientific">Musa balbisiana</name>
    <name type="common">Banana</name>
    <dbReference type="NCBI Taxonomy" id="52838"/>
    <lineage>
        <taxon>Eukaryota</taxon>
        <taxon>Viridiplantae</taxon>
        <taxon>Streptophyta</taxon>
        <taxon>Embryophyta</taxon>
        <taxon>Tracheophyta</taxon>
        <taxon>Spermatophyta</taxon>
        <taxon>Magnoliopsida</taxon>
        <taxon>Liliopsida</taxon>
        <taxon>Zingiberales</taxon>
        <taxon>Musaceae</taxon>
        <taxon>Musa</taxon>
    </lineage>
</organism>
<evidence type="ECO:0000313" key="2">
    <source>
        <dbReference type="EMBL" id="THU44687.1"/>
    </source>
</evidence>
<dbReference type="PANTHER" id="PTHR34281">
    <property type="entry name" value="PROTEIN EARLY FLOWERING 3"/>
    <property type="match status" value="1"/>
</dbReference>
<gene>
    <name evidence="2" type="ORF">C4D60_Mb02t09980</name>
</gene>
<protein>
    <submittedName>
        <fullName evidence="2">Uncharacterized protein</fullName>
    </submittedName>
</protein>
<dbReference type="EMBL" id="PYDT01000011">
    <property type="protein sequence ID" value="THU44687.1"/>
    <property type="molecule type" value="Genomic_DNA"/>
</dbReference>
<feature type="compositionally biased region" description="Polar residues" evidence="1">
    <location>
        <begin position="660"/>
        <end position="671"/>
    </location>
</feature>
<feature type="region of interest" description="Disordered" evidence="1">
    <location>
        <begin position="524"/>
        <end position="553"/>
    </location>
</feature>
<keyword evidence="3" id="KW-1185">Reference proteome</keyword>
<dbReference type="PANTHER" id="PTHR34281:SF2">
    <property type="entry name" value="PROTEIN EARLY FLOWERING 3"/>
    <property type="match status" value="1"/>
</dbReference>